<evidence type="ECO:0000313" key="1">
    <source>
        <dbReference type="EMBL" id="CAJ1397710.1"/>
    </source>
</evidence>
<dbReference type="Proteomes" id="UP001178507">
    <property type="component" value="Unassembled WGS sequence"/>
</dbReference>
<accession>A0AA36J384</accession>
<proteinExistence type="predicted"/>
<organism evidence="1 2">
    <name type="scientific">Effrenium voratum</name>
    <dbReference type="NCBI Taxonomy" id="2562239"/>
    <lineage>
        <taxon>Eukaryota</taxon>
        <taxon>Sar</taxon>
        <taxon>Alveolata</taxon>
        <taxon>Dinophyceae</taxon>
        <taxon>Suessiales</taxon>
        <taxon>Symbiodiniaceae</taxon>
        <taxon>Effrenium</taxon>
    </lineage>
</organism>
<dbReference type="AlphaFoldDB" id="A0AA36J384"/>
<sequence>MAECQNATATVEAFQHQSLRTLGFNTCGSACCCSIGILSFCHVALQLVIQQKGLAGLHILADTMFLRYVQPQPFQLGPTPSCSPKCSIAMPSFGLLHVSAACLRLSLLGLFCLGCVPTRAPVMLQTSTERSFQRSLAG</sequence>
<name>A0AA36J384_9DINO</name>
<keyword evidence="2" id="KW-1185">Reference proteome</keyword>
<gene>
    <name evidence="1" type="ORF">EVOR1521_LOCUS21664</name>
</gene>
<reference evidence="1" key="1">
    <citation type="submission" date="2023-08" db="EMBL/GenBank/DDBJ databases">
        <authorList>
            <person name="Chen Y."/>
            <person name="Shah S."/>
            <person name="Dougan E. K."/>
            <person name="Thang M."/>
            <person name="Chan C."/>
        </authorList>
    </citation>
    <scope>NUCLEOTIDE SEQUENCE</scope>
</reference>
<evidence type="ECO:0000313" key="2">
    <source>
        <dbReference type="Proteomes" id="UP001178507"/>
    </source>
</evidence>
<comment type="caution">
    <text evidence="1">The sequence shown here is derived from an EMBL/GenBank/DDBJ whole genome shotgun (WGS) entry which is preliminary data.</text>
</comment>
<dbReference type="EMBL" id="CAUJNA010003276">
    <property type="protein sequence ID" value="CAJ1397710.1"/>
    <property type="molecule type" value="Genomic_DNA"/>
</dbReference>
<protein>
    <submittedName>
        <fullName evidence="1">Uncharacterized protein</fullName>
    </submittedName>
</protein>